<comment type="caution">
    <text evidence="7">The sequence shown here is derived from an EMBL/GenBank/DDBJ whole genome shotgun (WGS) entry which is preliminary data.</text>
</comment>
<keyword evidence="2" id="KW-0285">Flavoprotein</keyword>
<keyword evidence="8" id="KW-1185">Reference proteome</keyword>
<dbReference type="SUPFAM" id="SSF53383">
    <property type="entry name" value="PLP-dependent transferases"/>
    <property type="match status" value="1"/>
</dbReference>
<dbReference type="PROSITE" id="PS00557">
    <property type="entry name" value="FMN_HYDROXY_ACID_DH_1"/>
    <property type="match status" value="1"/>
</dbReference>
<dbReference type="CDD" id="cd00609">
    <property type="entry name" value="AAT_like"/>
    <property type="match status" value="1"/>
</dbReference>
<dbReference type="CDD" id="cd02809">
    <property type="entry name" value="alpha_hydroxyacid_oxid_FMN"/>
    <property type="match status" value="1"/>
</dbReference>
<dbReference type="Pfam" id="PF00155">
    <property type="entry name" value="Aminotran_1_2"/>
    <property type="match status" value="1"/>
</dbReference>
<comment type="cofactor">
    <cofactor evidence="1">
        <name>FMN</name>
        <dbReference type="ChEBI" id="CHEBI:58210"/>
    </cofactor>
</comment>
<evidence type="ECO:0000256" key="2">
    <source>
        <dbReference type="ARBA" id="ARBA00022630"/>
    </source>
</evidence>
<protein>
    <recommendedName>
        <fullName evidence="6">FMN hydroxy acid dehydrogenase domain-containing protein</fullName>
    </recommendedName>
</protein>
<evidence type="ECO:0000256" key="5">
    <source>
        <dbReference type="ARBA" id="ARBA00024042"/>
    </source>
</evidence>
<reference evidence="7 8" key="1">
    <citation type="submission" date="2021-01" db="EMBL/GenBank/DDBJ databases">
        <title>Whole genome shotgun sequence of Plantactinospora mayteni NBRC 109088.</title>
        <authorList>
            <person name="Komaki H."/>
            <person name="Tamura T."/>
        </authorList>
    </citation>
    <scope>NUCLEOTIDE SEQUENCE [LARGE SCALE GENOMIC DNA]</scope>
    <source>
        <strain evidence="7 8">NBRC 109088</strain>
    </source>
</reference>
<dbReference type="PANTHER" id="PTHR10578:SF107">
    <property type="entry name" value="2-HYDROXYACID OXIDASE 1"/>
    <property type="match status" value="1"/>
</dbReference>
<dbReference type="Gene3D" id="3.40.640.10">
    <property type="entry name" value="Type I PLP-dependent aspartate aminotransferase-like (Major domain)"/>
    <property type="match status" value="1"/>
</dbReference>
<dbReference type="InterPro" id="IPR015421">
    <property type="entry name" value="PyrdxlP-dep_Trfase_major"/>
</dbReference>
<dbReference type="InterPro" id="IPR012133">
    <property type="entry name" value="Alpha-hydoxy_acid_DH_FMN"/>
</dbReference>
<evidence type="ECO:0000313" key="8">
    <source>
        <dbReference type="Proteomes" id="UP000621500"/>
    </source>
</evidence>
<dbReference type="PANTHER" id="PTHR10578">
    <property type="entry name" value="S -2-HYDROXY-ACID OXIDASE-RELATED"/>
    <property type="match status" value="1"/>
</dbReference>
<dbReference type="EMBL" id="BONX01000003">
    <property type="protein sequence ID" value="GIG93984.1"/>
    <property type="molecule type" value="Genomic_DNA"/>
</dbReference>
<dbReference type="PROSITE" id="PS51349">
    <property type="entry name" value="FMN_HYDROXY_ACID_DH_2"/>
    <property type="match status" value="1"/>
</dbReference>
<keyword evidence="3" id="KW-0288">FMN</keyword>
<evidence type="ECO:0000256" key="1">
    <source>
        <dbReference type="ARBA" id="ARBA00001917"/>
    </source>
</evidence>
<evidence type="ECO:0000256" key="4">
    <source>
        <dbReference type="ARBA" id="ARBA00023002"/>
    </source>
</evidence>
<dbReference type="InterPro" id="IPR015422">
    <property type="entry name" value="PyrdxlP-dep_Trfase_small"/>
</dbReference>
<dbReference type="InterPro" id="IPR000262">
    <property type="entry name" value="FMN-dep_DH"/>
</dbReference>
<dbReference type="Gene3D" id="3.90.1150.10">
    <property type="entry name" value="Aspartate Aminotransferase, domain 1"/>
    <property type="match status" value="1"/>
</dbReference>
<dbReference type="InterPro" id="IPR037396">
    <property type="entry name" value="FMN_HAD"/>
</dbReference>
<dbReference type="InterPro" id="IPR013785">
    <property type="entry name" value="Aldolase_TIM"/>
</dbReference>
<dbReference type="InterPro" id="IPR008259">
    <property type="entry name" value="FMN_hydac_DH_AS"/>
</dbReference>
<evidence type="ECO:0000256" key="3">
    <source>
        <dbReference type="ARBA" id="ARBA00022643"/>
    </source>
</evidence>
<organism evidence="7 8">
    <name type="scientific">Plantactinospora mayteni</name>
    <dbReference type="NCBI Taxonomy" id="566021"/>
    <lineage>
        <taxon>Bacteria</taxon>
        <taxon>Bacillati</taxon>
        <taxon>Actinomycetota</taxon>
        <taxon>Actinomycetes</taxon>
        <taxon>Micromonosporales</taxon>
        <taxon>Micromonosporaceae</taxon>
        <taxon>Plantactinospora</taxon>
    </lineage>
</organism>
<evidence type="ECO:0000259" key="6">
    <source>
        <dbReference type="PROSITE" id="PS51349"/>
    </source>
</evidence>
<feature type="domain" description="FMN hydroxy acid dehydrogenase" evidence="6">
    <location>
        <begin position="1"/>
        <end position="348"/>
    </location>
</feature>
<evidence type="ECO:0000313" key="7">
    <source>
        <dbReference type="EMBL" id="GIG93984.1"/>
    </source>
</evidence>
<gene>
    <name evidence="7" type="ORF">Pma05_05570</name>
</gene>
<dbReference type="Proteomes" id="UP000621500">
    <property type="component" value="Unassembled WGS sequence"/>
</dbReference>
<dbReference type="Pfam" id="PF01070">
    <property type="entry name" value="FMN_dh"/>
    <property type="match status" value="1"/>
</dbReference>
<proteinExistence type="inferred from homology"/>
<dbReference type="InterPro" id="IPR004839">
    <property type="entry name" value="Aminotransferase_I/II_large"/>
</dbReference>
<name>A0ABQ4EGY1_9ACTN</name>
<dbReference type="Gene3D" id="3.20.20.70">
    <property type="entry name" value="Aldolase class I"/>
    <property type="match status" value="1"/>
</dbReference>
<dbReference type="InterPro" id="IPR015424">
    <property type="entry name" value="PyrdxlP-dep_Trfase"/>
</dbReference>
<sequence>MAALATRAQPLFDPAAWDFVAGGSGDERTLAANRTAFEAIRLRPRMLRGIAAADPAVLVFGRRWSAPVGVAPMAYHGLAHPGGESATVAGAGAAGLPVIAAMLSGHPLEELAAAALSPLWLQLYPLRDRSVTADLLARAETAGVEAIVLTVDAPRLGDRRRDRRSGFRLPPGLAPANLAPYPVTADPSDPAAHTAAAFEPAIGPEYVAWLVSRTRLPVVVKGVLRGDDATLAVESGAAGVLVSNHGGRQLDGAIAAVDAVADVAAAVDVPVFVDGGVRGGADVLAALARGATATFVGRPVLHALAVGGASEVQQALAGLTQEYADALLLAGCRNSDDVDQSLLADGSGHAAAGRAVTEGRLAGHRSGPGDLDAGLLHGSVTDPLLDTMTFLNEVTERFPDAVSFAPGRPYDAEFSLDDVLADVRAYVDHRAAGDDPGAAERSLLQYGPTSGLVGDLIARLLASSEDVHVPPESIVVSVGAQEALLLALRTLFASRDDVLVVPGSCYVGVSGAARLLDLTVRPVRETADGIDLGELDRVVHAERAAGRRVRACYVVPDAANPSGATLSRADRVALLSAARRHDFLILEDSPYRVFTGPDPMPSLKSLDTGRRVVQIGSFAKTAYPGLRVGYLVADQTVRRPDGRRTMLAAEIAKVRSMVTCNAPGLAQAALGGFLLRHDFRLDKATATAAAHYRQTLDEVLRTLDECFPAGERERLGVGWNVPDGGFFLRLRVPFRADEAALRRSATEYGVIWTPMAFFALDGGGRDEIRLSCSALDPARARDGIQRLARMIRDQHQS</sequence>
<comment type="similarity">
    <text evidence="5">Belongs to the FMN-dependent alpha-hydroxy acid dehydrogenase family.</text>
</comment>
<keyword evidence="4" id="KW-0560">Oxidoreductase</keyword>
<accession>A0ABQ4EGY1</accession>
<dbReference type="SUPFAM" id="SSF51395">
    <property type="entry name" value="FMN-linked oxidoreductases"/>
    <property type="match status" value="1"/>
</dbReference>